<reference evidence="2" key="1">
    <citation type="submission" date="2023-07" db="EMBL/GenBank/DDBJ databases">
        <title>30 novel species of actinomycetes from the DSMZ collection.</title>
        <authorList>
            <person name="Nouioui I."/>
        </authorList>
    </citation>
    <scope>NUCLEOTIDE SEQUENCE [LARGE SCALE GENOMIC DNA]</scope>
    <source>
        <strain evidence="2">DSM 45834</strain>
    </source>
</reference>
<comment type="caution">
    <text evidence="1">The sequence shown here is derived from an EMBL/GenBank/DDBJ whole genome shotgun (WGS) entry which is preliminary data.</text>
</comment>
<accession>A0ABU2N786</accession>
<dbReference type="EMBL" id="JAVREJ010000004">
    <property type="protein sequence ID" value="MDT0349591.1"/>
    <property type="molecule type" value="Genomic_DNA"/>
</dbReference>
<dbReference type="Proteomes" id="UP001183202">
    <property type="component" value="Unassembled WGS sequence"/>
</dbReference>
<gene>
    <name evidence="1" type="ORF">RM445_08660</name>
</gene>
<sequence>MNPTAVVIDLPDQRDRFRSGVATLPPGPLRDVLTAVAYARDEAARTGATTATDDRWRAVVTAAERAVRVGAPVALRIVA</sequence>
<evidence type="ECO:0000313" key="2">
    <source>
        <dbReference type="Proteomes" id="UP001183202"/>
    </source>
</evidence>
<evidence type="ECO:0000313" key="1">
    <source>
        <dbReference type="EMBL" id="MDT0349591.1"/>
    </source>
</evidence>
<name>A0ABU2N786_9PSEU</name>
<proteinExistence type="predicted"/>
<protein>
    <submittedName>
        <fullName evidence="1">Uncharacterized protein</fullName>
    </submittedName>
</protein>
<organism evidence="1 2">
    <name type="scientific">Pseudonocardia charpentierae</name>
    <dbReference type="NCBI Taxonomy" id="3075545"/>
    <lineage>
        <taxon>Bacteria</taxon>
        <taxon>Bacillati</taxon>
        <taxon>Actinomycetota</taxon>
        <taxon>Actinomycetes</taxon>
        <taxon>Pseudonocardiales</taxon>
        <taxon>Pseudonocardiaceae</taxon>
        <taxon>Pseudonocardia</taxon>
    </lineage>
</organism>
<keyword evidence="2" id="KW-1185">Reference proteome</keyword>
<dbReference type="RefSeq" id="WP_311555610.1">
    <property type="nucleotide sequence ID" value="NZ_JAVREJ010000004.1"/>
</dbReference>